<organism evidence="5">
    <name type="scientific">Ailuropoda melanoleuca</name>
    <name type="common">Giant panda</name>
    <dbReference type="NCBI Taxonomy" id="9646"/>
    <lineage>
        <taxon>Eukaryota</taxon>
        <taxon>Metazoa</taxon>
        <taxon>Chordata</taxon>
        <taxon>Craniata</taxon>
        <taxon>Vertebrata</taxon>
        <taxon>Euteleostomi</taxon>
        <taxon>Mammalia</taxon>
        <taxon>Eutheria</taxon>
        <taxon>Laurasiatheria</taxon>
        <taxon>Carnivora</taxon>
        <taxon>Caniformia</taxon>
        <taxon>Ursidae</taxon>
        <taxon>Ailuropoda</taxon>
    </lineage>
</organism>
<dbReference type="InterPro" id="IPR016201">
    <property type="entry name" value="PSI"/>
</dbReference>
<dbReference type="InterPro" id="IPR013783">
    <property type="entry name" value="Ig-like_fold"/>
</dbReference>
<dbReference type="GO" id="GO:0005886">
    <property type="term" value="C:plasma membrane"/>
    <property type="evidence" value="ECO:0007669"/>
    <property type="project" value="TreeGrafter"/>
</dbReference>
<dbReference type="FunFam" id="2.60.40.10:FF:000329">
    <property type="entry name" value="Plexin A4"/>
    <property type="match status" value="1"/>
</dbReference>
<dbReference type="InterPro" id="IPR002165">
    <property type="entry name" value="Plexin_repeat"/>
</dbReference>
<accession>D2HVD1</accession>
<dbReference type="InterPro" id="IPR031148">
    <property type="entry name" value="Plexin"/>
</dbReference>
<dbReference type="Pfam" id="PF18020">
    <property type="entry name" value="TIG_2"/>
    <property type="match status" value="1"/>
</dbReference>
<dbReference type="GO" id="GO:0030334">
    <property type="term" value="P:regulation of cell migration"/>
    <property type="evidence" value="ECO:0007669"/>
    <property type="project" value="TreeGrafter"/>
</dbReference>
<dbReference type="Pfam" id="PF01437">
    <property type="entry name" value="PSI"/>
    <property type="match status" value="1"/>
</dbReference>
<feature type="domain" description="PSI" evidence="4">
    <location>
        <begin position="254"/>
        <end position="306"/>
    </location>
</feature>
<dbReference type="Gene3D" id="2.60.40.10">
    <property type="entry name" value="Immunoglobulins"/>
    <property type="match status" value="2"/>
</dbReference>
<dbReference type="PANTHER" id="PTHR22625">
    <property type="entry name" value="PLEXIN"/>
    <property type="match status" value="1"/>
</dbReference>
<dbReference type="InterPro" id="IPR041019">
    <property type="entry name" value="TIG1_plexin"/>
</dbReference>
<keyword evidence="3" id="KW-0325">Glycoprotein</keyword>
<evidence type="ECO:0000313" key="5">
    <source>
        <dbReference type="EMBL" id="EFB19643.1"/>
    </source>
</evidence>
<dbReference type="PANTHER" id="PTHR22625:SF34">
    <property type="entry name" value="PLEXIN-A4"/>
    <property type="match status" value="1"/>
</dbReference>
<dbReference type="InParanoid" id="D2HVD1"/>
<dbReference type="GO" id="GO:0017154">
    <property type="term" value="F:semaphorin receptor activity"/>
    <property type="evidence" value="ECO:0007669"/>
    <property type="project" value="InterPro"/>
</dbReference>
<dbReference type="SUPFAM" id="SSF103575">
    <property type="entry name" value="Plexin repeat"/>
    <property type="match status" value="1"/>
</dbReference>
<name>D2HVD1_AILME</name>
<dbReference type="EMBL" id="GL193454">
    <property type="protein sequence ID" value="EFB19643.1"/>
    <property type="molecule type" value="Genomic_DNA"/>
</dbReference>
<dbReference type="FunFam" id="3.30.1680.10:FF:000032">
    <property type="entry name" value="Plexin A2"/>
    <property type="match status" value="1"/>
</dbReference>
<feature type="domain" description="PSI" evidence="4">
    <location>
        <begin position="452"/>
        <end position="505"/>
    </location>
</feature>
<dbReference type="SMART" id="SM00423">
    <property type="entry name" value="PSI"/>
    <property type="match status" value="2"/>
</dbReference>
<reference evidence="5" key="1">
    <citation type="journal article" date="2010" name="Nature">
        <title>The sequence and de novo assembly of the giant panda genome.</title>
        <authorList>
            <person name="Li R."/>
            <person name="Fan W."/>
            <person name="Tian G."/>
            <person name="Zhu H."/>
            <person name="He L."/>
            <person name="Cai J."/>
            <person name="Huang Q."/>
            <person name="Cai Q."/>
            <person name="Li B."/>
            <person name="Bai Y."/>
            <person name="Zhang Z."/>
            <person name="Zhang Y."/>
            <person name="Wang W."/>
            <person name="Li J."/>
            <person name="Wei F."/>
            <person name="Li H."/>
            <person name="Jian M."/>
            <person name="Li J."/>
            <person name="Zhang Z."/>
            <person name="Nielsen R."/>
            <person name="Li D."/>
            <person name="Gu W."/>
            <person name="Yang Z."/>
            <person name="Xuan Z."/>
            <person name="Ryder O.A."/>
            <person name="Leung F.C."/>
            <person name="Zhou Y."/>
            <person name="Cao J."/>
            <person name="Sun X."/>
            <person name="Fu Y."/>
            <person name="Fang X."/>
            <person name="Guo X."/>
            <person name="Wang B."/>
            <person name="Hou R."/>
            <person name="Shen F."/>
            <person name="Mu B."/>
            <person name="Ni P."/>
            <person name="Lin R."/>
            <person name="Qian W."/>
            <person name="Wang G."/>
            <person name="Yu C."/>
            <person name="Nie W."/>
            <person name="Wang J."/>
            <person name="Wu Z."/>
            <person name="Liang H."/>
            <person name="Min J."/>
            <person name="Wu Q."/>
            <person name="Cheng S."/>
            <person name="Ruan J."/>
            <person name="Wang M."/>
            <person name="Shi Z."/>
            <person name="Wen M."/>
            <person name="Liu B."/>
            <person name="Ren X."/>
            <person name="Zheng H."/>
            <person name="Dong D."/>
            <person name="Cook K."/>
            <person name="Shan G."/>
            <person name="Zhang H."/>
            <person name="Kosiol C."/>
            <person name="Xie X."/>
            <person name="Lu Z."/>
            <person name="Zheng H."/>
            <person name="Li Y."/>
            <person name="Steiner C.C."/>
            <person name="Lam T.T."/>
            <person name="Lin S."/>
            <person name="Zhang Q."/>
            <person name="Li G."/>
            <person name="Tian J."/>
            <person name="Gong T."/>
            <person name="Liu H."/>
            <person name="Zhang D."/>
            <person name="Fang L."/>
            <person name="Ye C."/>
            <person name="Zhang J."/>
            <person name="Hu W."/>
            <person name="Xu A."/>
            <person name="Ren Y."/>
            <person name="Zhang G."/>
            <person name="Bruford M.W."/>
            <person name="Li Q."/>
            <person name="Ma L."/>
            <person name="Guo Y."/>
            <person name="An N."/>
            <person name="Hu Y."/>
            <person name="Zheng Y."/>
            <person name="Shi Y."/>
            <person name="Li Z."/>
            <person name="Liu Q."/>
            <person name="Chen Y."/>
            <person name="Zhao J."/>
            <person name="Qu N."/>
            <person name="Zhao S."/>
            <person name="Tian F."/>
            <person name="Wang X."/>
            <person name="Wang H."/>
            <person name="Xu L."/>
            <person name="Liu X."/>
            <person name="Vinar T."/>
            <person name="Wang Y."/>
            <person name="Lam T.W."/>
            <person name="Yiu S.M."/>
            <person name="Liu S."/>
            <person name="Zhang H."/>
            <person name="Li D."/>
            <person name="Huang Y."/>
            <person name="Wang X."/>
            <person name="Yang G."/>
            <person name="Jiang Z."/>
            <person name="Wang J."/>
            <person name="Qin N."/>
            <person name="Li L."/>
            <person name="Li J."/>
            <person name="Bolund L."/>
            <person name="Kristiansen K."/>
            <person name="Wong G.K."/>
            <person name="Olson M."/>
            <person name="Zhang X."/>
            <person name="Li S."/>
            <person name="Yang H."/>
            <person name="Wang J."/>
            <person name="Wang J."/>
        </authorList>
    </citation>
    <scope>NUCLEOTIDE SEQUENCE [LARGE SCALE GENOMIC DNA]</scope>
</reference>
<sequence>MCVLLLTLPPGKGNSMSRSFGHSCLPVALVAPQLRLSLCALGQVILVWSLAHQSPRGVLWSVSELQRVPWLWRPPLRLVCAPQHLTLLQAARICLPISVGFPEEGKAKGIGKPSSFPPHGSPDVDTVTKESLLECTRKERCERSREPRRFASEMKQCVRLTVHPSNISVSQYNVLLVLETYNVPELSAGVNCTFEDLSEMDGLVVGNQIQCYSPAAKEVPRIITENGDHHVVQLQLKSKETGMTFASTSFVFYNCSVHNSCLSCVESPYRCHWCKYRHVCTHDPKTCSFQEGRVKLPEVGLGTSCGECYLPDHFMKAVNTQSSVLEPMGSGSVLKGQDCPQLLRVDKILVPVEVIKPITLKAKNLPQPQSGQRGYECILNIQGTEQRVPALRFNSSSVQCQNTSLVSFLPPTWLQYSYEGMEINNLPVELTVVWNGHFSIDNPAQNKVHLYKCGAMRESCGLCLKADPDFQCGWCQSQGQCTLRQHCPVHESPWLELSGANSRCTNPRITE</sequence>
<evidence type="ECO:0000259" key="4">
    <source>
        <dbReference type="SMART" id="SM00423"/>
    </source>
</evidence>
<dbReference type="Pfam" id="PF24479">
    <property type="entry name" value="PSI_PlexinA-B"/>
    <property type="match status" value="1"/>
</dbReference>
<gene>
    <name evidence="5" type="ORF">PANDA_016317</name>
</gene>
<proteinExistence type="predicted"/>
<dbReference type="Pfam" id="PF17960">
    <property type="entry name" value="TIG_plexin"/>
    <property type="match status" value="1"/>
</dbReference>
<dbReference type="InterPro" id="IPR041362">
    <property type="entry name" value="TIG2_plexin"/>
</dbReference>
<comment type="subcellular location">
    <subcellularLocation>
        <location evidence="1">Membrane</location>
    </subcellularLocation>
</comment>
<dbReference type="Gene3D" id="3.30.1680.10">
    <property type="entry name" value="ligand-binding face of the semaphorins, domain 2"/>
    <property type="match status" value="1"/>
</dbReference>
<protein>
    <recommendedName>
        <fullName evidence="4">PSI domain-containing protein</fullName>
    </recommendedName>
</protein>
<dbReference type="GO" id="GO:0002116">
    <property type="term" value="C:semaphorin receptor complex"/>
    <property type="evidence" value="ECO:0007669"/>
    <property type="project" value="TreeGrafter"/>
</dbReference>
<keyword evidence="2" id="KW-0472">Membrane</keyword>
<feature type="non-terminal residue" evidence="5">
    <location>
        <position position="511"/>
    </location>
</feature>
<dbReference type="AlphaFoldDB" id="D2HVD1"/>
<evidence type="ECO:0000256" key="2">
    <source>
        <dbReference type="ARBA" id="ARBA00023136"/>
    </source>
</evidence>
<evidence type="ECO:0000256" key="1">
    <source>
        <dbReference type="ARBA" id="ARBA00004370"/>
    </source>
</evidence>
<evidence type="ECO:0000256" key="3">
    <source>
        <dbReference type="ARBA" id="ARBA00023180"/>
    </source>
</evidence>